<dbReference type="SUPFAM" id="SSF48452">
    <property type="entry name" value="TPR-like"/>
    <property type="match status" value="1"/>
</dbReference>
<dbReference type="InterPro" id="IPR011990">
    <property type="entry name" value="TPR-like_helical_dom_sf"/>
</dbReference>
<dbReference type="Gene3D" id="1.25.40.10">
    <property type="entry name" value="Tetratricopeptide repeat domain"/>
    <property type="match status" value="1"/>
</dbReference>
<dbReference type="AlphaFoldDB" id="A0A1G9WJ76"/>
<organism evidence="2 3">
    <name type="scientific">Allokutzneria albata</name>
    <name type="common">Kibdelosporangium albatum</name>
    <dbReference type="NCBI Taxonomy" id="211114"/>
    <lineage>
        <taxon>Bacteria</taxon>
        <taxon>Bacillati</taxon>
        <taxon>Actinomycetota</taxon>
        <taxon>Actinomycetes</taxon>
        <taxon>Pseudonocardiales</taxon>
        <taxon>Pseudonocardiaceae</taxon>
        <taxon>Allokutzneria</taxon>
    </lineage>
</organism>
<dbReference type="RefSeq" id="WP_156050964.1">
    <property type="nucleotide sequence ID" value="NZ_JOEF01000008.1"/>
</dbReference>
<keyword evidence="3" id="KW-1185">Reference proteome</keyword>
<evidence type="ECO:0000256" key="1">
    <source>
        <dbReference type="SAM" id="MobiDB-lite"/>
    </source>
</evidence>
<gene>
    <name evidence="2" type="ORF">SAMN04489726_3646</name>
</gene>
<proteinExistence type="predicted"/>
<accession>A0A1G9WJ76</accession>
<sequence length="125" mass="14039">MLRQRARSDQDHGESDAAPAGFEEVSAERRLQGSVWELTGRLLFQRGEYARSEHAYKCYLDIAEELSTAPAVVTLPLARQGEPRCEAEALVRLIAFAESHGDTARARPHLERLLEVYKARSTARC</sequence>
<protein>
    <recommendedName>
        <fullName evidence="4">Tetratricopeptide repeat-containing protein</fullName>
    </recommendedName>
</protein>
<dbReference type="EMBL" id="LT629701">
    <property type="protein sequence ID" value="SDM84588.1"/>
    <property type="molecule type" value="Genomic_DNA"/>
</dbReference>
<evidence type="ECO:0008006" key="4">
    <source>
        <dbReference type="Google" id="ProtNLM"/>
    </source>
</evidence>
<dbReference type="OrthoDB" id="3311584at2"/>
<feature type="region of interest" description="Disordered" evidence="1">
    <location>
        <begin position="1"/>
        <end position="26"/>
    </location>
</feature>
<dbReference type="Proteomes" id="UP000183376">
    <property type="component" value="Chromosome I"/>
</dbReference>
<feature type="compositionally biased region" description="Basic and acidic residues" evidence="1">
    <location>
        <begin position="1"/>
        <end position="15"/>
    </location>
</feature>
<evidence type="ECO:0000313" key="3">
    <source>
        <dbReference type="Proteomes" id="UP000183376"/>
    </source>
</evidence>
<evidence type="ECO:0000313" key="2">
    <source>
        <dbReference type="EMBL" id="SDM84588.1"/>
    </source>
</evidence>
<name>A0A1G9WJ76_ALLAB</name>
<reference evidence="2 3" key="1">
    <citation type="submission" date="2016-10" db="EMBL/GenBank/DDBJ databases">
        <authorList>
            <person name="de Groot N.N."/>
        </authorList>
    </citation>
    <scope>NUCLEOTIDE SEQUENCE [LARGE SCALE GENOMIC DNA]</scope>
    <source>
        <strain evidence="2 3">DSM 44149</strain>
    </source>
</reference>